<keyword evidence="4 6" id="KW-0472">Membrane</keyword>
<dbReference type="InterPro" id="IPR008952">
    <property type="entry name" value="Tetraspanin_EC2_sf"/>
</dbReference>
<keyword evidence="3 6" id="KW-1133">Transmembrane helix</keyword>
<feature type="transmembrane region" description="Helical" evidence="6">
    <location>
        <begin position="320"/>
        <end position="343"/>
    </location>
</feature>
<dbReference type="Pfam" id="PF00335">
    <property type="entry name" value="Tetraspanin"/>
    <property type="match status" value="1"/>
</dbReference>
<sequence>MTGERILHCSCHHHHSIWCVILSRVQPSKCPVPVSVSQCAVRANSRESSGQVSRCVQIPRQGQRSRNRIKGHEEYLSDNDQNLKMRRKDMSHPKPSAHSLLSVDATTVASSVVSAPTATTIGGGGDTILEDVPSVNSMQELVAFDEEGHPYIDINKLSFKPKKKHHERLKEKLSWYVPDFSFIVFNFMSLGCSTYFILIGNTTLTWKASVGMFSLPNCYAIHGFNFTNGSRIQIESDIRPNDFFYTPCETFLYEPPFWNEAYQTPGEGYNFSVSGSHPILRTKLTNVHYFGLVLICISLLNIMNTCVGINACLHGYKTILIGHIAVDGVIVLIEFIVCAAVHFTGHCEAKDIEIIRVVLRHFIQWYGVMQKQVEFETAKEKLLTSEIDSLQIGLGCCGADGWQDYLASSQSYLKSTLPNFRSDMDETESVIPFSCCRPWWIRNIYCANGAHLWGHPMASAAKAFQFHERINQESCTYKLEKMCFKIKSLLGVQGFITTFFHMFFTTIEAVAAFVLIQNINTLIIEKKKAMKQKEISNEPGDSDDDDDDALEPVDGFSDNIRKSRGAFTRIPPPTEDEIVTIKQRSNFNKFIAKADTSHVGSWMRQARDKVTAGHEDEDSNQLKLTAAEKKAREKELLHRGKGRNDDDANSLEDLGHHRHHHRHHRHTEKFEALDKEELMHTPGRPKGGVKKMAVKLDKIKSKLDTGHVIKRKSRKSGWDEEHQKRKSERKSHVAPIPPEEMEEPPHMDDEGFRIDEETGHKINAVASKYEKQKGAKFMKKGKLPAVAVPSNQSILRITPKKSGKAQKSVRVKPHTELEKGESTTVLWKKGDGVGHKDGGEEEEDEEDEGEGAEEGPSATKVKKPMGKTEREGAQQGTSKLRKGMGKDGKGRAVQGPSKTSKAAGKHENEEDDEHYEEEEAEQGSSEANARKPMGKTEKGGAQQGPSKLRKVIGNDAKGRAVQGPSKGSKSAGKHVNEEDDEDHEEEEEVSGSSAGSGGSGGPKKKAGLKKTSKAVSVKQKPSKAPTQSRPRRRRSGGSTDWESESGVSDSEIDDDENSENTETYMRNKTKSKKKSRSKSRRKRIRAAKKKREKEIKRPKHRWFNYF</sequence>
<comment type="subcellular location">
    <subcellularLocation>
        <location evidence="1">Membrane</location>
        <topology evidence="1">Multi-pass membrane protein</topology>
    </subcellularLocation>
</comment>
<evidence type="ECO:0000256" key="6">
    <source>
        <dbReference type="SAM" id="Phobius"/>
    </source>
</evidence>
<feature type="compositionally biased region" description="Basic residues" evidence="5">
    <location>
        <begin position="1002"/>
        <end position="1012"/>
    </location>
</feature>
<feature type="compositionally biased region" description="Basic residues" evidence="5">
    <location>
        <begin position="798"/>
        <end position="812"/>
    </location>
</feature>
<feature type="compositionally biased region" description="Basic and acidic residues" evidence="5">
    <location>
        <begin position="828"/>
        <end position="838"/>
    </location>
</feature>
<comment type="caution">
    <text evidence="7">The sequence shown here is derived from an EMBL/GenBank/DDBJ whole genome shotgun (WGS) entry which is preliminary data.</text>
</comment>
<feature type="compositionally biased region" description="Basic and acidic residues" evidence="5">
    <location>
        <begin position="743"/>
        <end position="752"/>
    </location>
</feature>
<keyword evidence="8" id="KW-1185">Reference proteome</keyword>
<feature type="compositionally biased region" description="Acidic residues" evidence="5">
    <location>
        <begin position="540"/>
        <end position="551"/>
    </location>
</feature>
<feature type="compositionally biased region" description="Basic and acidic residues" evidence="5">
    <location>
        <begin position="668"/>
        <end position="679"/>
    </location>
</feature>
<accession>A0ABP1PNF2</accession>
<feature type="compositionally biased region" description="Acidic residues" evidence="5">
    <location>
        <begin position="909"/>
        <end position="921"/>
    </location>
</feature>
<reference evidence="7 8" key="1">
    <citation type="submission" date="2024-08" db="EMBL/GenBank/DDBJ databases">
        <authorList>
            <person name="Cucini C."/>
            <person name="Frati F."/>
        </authorList>
    </citation>
    <scope>NUCLEOTIDE SEQUENCE [LARGE SCALE GENOMIC DNA]</scope>
</reference>
<organism evidence="7 8">
    <name type="scientific">Orchesella dallaii</name>
    <dbReference type="NCBI Taxonomy" id="48710"/>
    <lineage>
        <taxon>Eukaryota</taxon>
        <taxon>Metazoa</taxon>
        <taxon>Ecdysozoa</taxon>
        <taxon>Arthropoda</taxon>
        <taxon>Hexapoda</taxon>
        <taxon>Collembola</taxon>
        <taxon>Entomobryomorpha</taxon>
        <taxon>Entomobryoidea</taxon>
        <taxon>Orchesellidae</taxon>
        <taxon>Orchesellinae</taxon>
        <taxon>Orchesella</taxon>
    </lineage>
</organism>
<feature type="compositionally biased region" description="Basic and acidic residues" evidence="5">
    <location>
        <begin position="634"/>
        <end position="646"/>
    </location>
</feature>
<feature type="transmembrane region" description="Helical" evidence="6">
    <location>
        <begin position="173"/>
        <end position="198"/>
    </location>
</feature>
<evidence type="ECO:0000256" key="4">
    <source>
        <dbReference type="ARBA" id="ARBA00023136"/>
    </source>
</evidence>
<feature type="compositionally biased region" description="Basic residues" evidence="5">
    <location>
        <begin position="1067"/>
        <end position="1106"/>
    </location>
</feature>
<dbReference type="SUPFAM" id="SSF48652">
    <property type="entry name" value="Tetraspanin"/>
    <property type="match status" value="1"/>
</dbReference>
<dbReference type="EMBL" id="CAXLJM020000004">
    <property type="protein sequence ID" value="CAL8070686.1"/>
    <property type="molecule type" value="Genomic_DNA"/>
</dbReference>
<evidence type="ECO:0000256" key="1">
    <source>
        <dbReference type="ARBA" id="ARBA00004141"/>
    </source>
</evidence>
<feature type="transmembrane region" description="Helical" evidence="6">
    <location>
        <begin position="289"/>
        <end position="313"/>
    </location>
</feature>
<feature type="compositionally biased region" description="Acidic residues" evidence="5">
    <location>
        <begin position="839"/>
        <end position="853"/>
    </location>
</feature>
<evidence type="ECO:0000256" key="3">
    <source>
        <dbReference type="ARBA" id="ARBA00022989"/>
    </source>
</evidence>
<feature type="compositionally biased region" description="Acidic residues" evidence="5">
    <location>
        <begin position="977"/>
        <end position="989"/>
    </location>
</feature>
<keyword evidence="2 6" id="KW-0812">Transmembrane</keyword>
<proteinExistence type="predicted"/>
<name>A0ABP1PNF2_9HEXA</name>
<dbReference type="Gene3D" id="1.10.1450.10">
    <property type="entry name" value="Tetraspanin"/>
    <property type="match status" value="1"/>
</dbReference>
<evidence type="ECO:0000313" key="7">
    <source>
        <dbReference type="EMBL" id="CAL8070686.1"/>
    </source>
</evidence>
<evidence type="ECO:0000256" key="2">
    <source>
        <dbReference type="ARBA" id="ARBA00022692"/>
    </source>
</evidence>
<feature type="region of interest" description="Disordered" evidence="5">
    <location>
        <begin position="797"/>
        <end position="1106"/>
    </location>
</feature>
<feature type="compositionally biased region" description="Basic residues" evidence="5">
    <location>
        <begin position="656"/>
        <end position="667"/>
    </location>
</feature>
<evidence type="ECO:0000313" key="8">
    <source>
        <dbReference type="Proteomes" id="UP001642540"/>
    </source>
</evidence>
<feature type="compositionally biased region" description="Acidic residues" evidence="5">
    <location>
        <begin position="1050"/>
        <end position="1059"/>
    </location>
</feature>
<gene>
    <name evidence="7" type="ORF">ODALV1_LOCUS1368</name>
</gene>
<feature type="region of interest" description="Disordered" evidence="5">
    <location>
        <begin position="634"/>
        <end position="691"/>
    </location>
</feature>
<protein>
    <submittedName>
        <fullName evidence="7">Uncharacterized protein</fullName>
    </submittedName>
</protein>
<dbReference type="InterPro" id="IPR018499">
    <property type="entry name" value="Tetraspanin/Peripherin"/>
</dbReference>
<feature type="region of interest" description="Disordered" evidence="5">
    <location>
        <begin position="704"/>
        <end position="752"/>
    </location>
</feature>
<evidence type="ECO:0000256" key="5">
    <source>
        <dbReference type="SAM" id="MobiDB-lite"/>
    </source>
</evidence>
<dbReference type="Proteomes" id="UP001642540">
    <property type="component" value="Unassembled WGS sequence"/>
</dbReference>
<feature type="region of interest" description="Disordered" evidence="5">
    <location>
        <begin position="534"/>
        <end position="573"/>
    </location>
</feature>